<evidence type="ECO:0000256" key="1">
    <source>
        <dbReference type="SAM" id="MobiDB-lite"/>
    </source>
</evidence>
<accession>A0A4D4K1J7</accession>
<organism evidence="2 3">
    <name type="scientific">Streptomyces antimycoticus</name>
    <dbReference type="NCBI Taxonomy" id="68175"/>
    <lineage>
        <taxon>Bacteria</taxon>
        <taxon>Bacillati</taxon>
        <taxon>Actinomycetota</taxon>
        <taxon>Actinomycetes</taxon>
        <taxon>Kitasatosporales</taxon>
        <taxon>Streptomycetaceae</taxon>
        <taxon>Streptomyces</taxon>
        <taxon>Streptomyces violaceusniger group</taxon>
    </lineage>
</organism>
<evidence type="ECO:0000313" key="2">
    <source>
        <dbReference type="EMBL" id="GDY40199.1"/>
    </source>
</evidence>
<sequence length="68" mass="7353">MRWAWAIAVSTRGAPFSRISRKPPARWSSPRVDLAGPPPLHGLGLAASRNDPPSEAGRALRRTLLAAR</sequence>
<reference evidence="2 3" key="1">
    <citation type="journal article" date="2020" name="Int. J. Syst. Evol. Microbiol.">
        <title>Reclassification of Streptomyces castelarensis and Streptomyces sporoclivatus as later heterotypic synonyms of Streptomyces antimycoticus.</title>
        <authorList>
            <person name="Komaki H."/>
            <person name="Tamura T."/>
        </authorList>
    </citation>
    <scope>NUCLEOTIDE SEQUENCE [LARGE SCALE GENOMIC DNA]</scope>
    <source>
        <strain evidence="2 3">NBRC 12839</strain>
    </source>
</reference>
<comment type="caution">
    <text evidence="2">The sequence shown here is derived from an EMBL/GenBank/DDBJ whole genome shotgun (WGS) entry which is preliminary data.</text>
</comment>
<dbReference type="Proteomes" id="UP000299290">
    <property type="component" value="Unassembled WGS sequence"/>
</dbReference>
<gene>
    <name evidence="2" type="ORF">SANT12839_010810</name>
</gene>
<feature type="region of interest" description="Disordered" evidence="1">
    <location>
        <begin position="16"/>
        <end position="56"/>
    </location>
</feature>
<protein>
    <submittedName>
        <fullName evidence="2">Uncharacterized protein</fullName>
    </submittedName>
</protein>
<name>A0A4D4K1J7_9ACTN</name>
<dbReference type="AlphaFoldDB" id="A0A4D4K1J7"/>
<evidence type="ECO:0000313" key="3">
    <source>
        <dbReference type="Proteomes" id="UP000299290"/>
    </source>
</evidence>
<proteinExistence type="predicted"/>
<dbReference type="EMBL" id="BJHV01000001">
    <property type="protein sequence ID" value="GDY40199.1"/>
    <property type="molecule type" value="Genomic_DNA"/>
</dbReference>
<keyword evidence="3" id="KW-1185">Reference proteome</keyword>